<comment type="caution">
    <text evidence="8">The sequence shown here is derived from an EMBL/GenBank/DDBJ whole genome shotgun (WGS) entry which is preliminary data.</text>
</comment>
<dbReference type="Gene3D" id="2.10.110.10">
    <property type="entry name" value="Cysteine Rich Protein"/>
    <property type="match status" value="2"/>
</dbReference>
<keyword evidence="9" id="KW-1185">Reference proteome</keyword>
<evidence type="ECO:0000256" key="3">
    <source>
        <dbReference type="ARBA" id="ARBA00022833"/>
    </source>
</evidence>
<dbReference type="Pfam" id="PF00412">
    <property type="entry name" value="LIM"/>
    <property type="match status" value="1"/>
</dbReference>
<dbReference type="PROSITE" id="PS00478">
    <property type="entry name" value="LIM_DOMAIN_1"/>
    <property type="match status" value="1"/>
</dbReference>
<dbReference type="InterPro" id="IPR001781">
    <property type="entry name" value="Znf_LIM"/>
</dbReference>
<evidence type="ECO:0000259" key="7">
    <source>
        <dbReference type="PROSITE" id="PS50023"/>
    </source>
</evidence>
<evidence type="ECO:0000256" key="2">
    <source>
        <dbReference type="ARBA" id="ARBA00022737"/>
    </source>
</evidence>
<proteinExistence type="predicted"/>
<name>A0A2P6NIW2_9EUKA</name>
<dbReference type="GO" id="GO:0046872">
    <property type="term" value="F:metal ion binding"/>
    <property type="evidence" value="ECO:0007669"/>
    <property type="project" value="UniProtKB-KW"/>
</dbReference>
<dbReference type="CDD" id="cd08368">
    <property type="entry name" value="LIM"/>
    <property type="match status" value="1"/>
</dbReference>
<dbReference type="AlphaFoldDB" id="A0A2P6NIW2"/>
<organism evidence="8 9">
    <name type="scientific">Planoprotostelium fungivorum</name>
    <dbReference type="NCBI Taxonomy" id="1890364"/>
    <lineage>
        <taxon>Eukaryota</taxon>
        <taxon>Amoebozoa</taxon>
        <taxon>Evosea</taxon>
        <taxon>Variosea</taxon>
        <taxon>Cavosteliida</taxon>
        <taxon>Cavosteliaceae</taxon>
        <taxon>Planoprotostelium</taxon>
    </lineage>
</organism>
<dbReference type="GO" id="GO:0005634">
    <property type="term" value="C:nucleus"/>
    <property type="evidence" value="ECO:0007669"/>
    <property type="project" value="TreeGrafter"/>
</dbReference>
<feature type="region of interest" description="Disordered" evidence="6">
    <location>
        <begin position="486"/>
        <end position="536"/>
    </location>
</feature>
<evidence type="ECO:0000256" key="4">
    <source>
        <dbReference type="ARBA" id="ARBA00023038"/>
    </source>
</evidence>
<dbReference type="PANTHER" id="PTHR24205">
    <property type="entry name" value="FOUR AND A HALF LIM DOMAINS PROTEIN"/>
    <property type="match status" value="1"/>
</dbReference>
<feature type="region of interest" description="Disordered" evidence="6">
    <location>
        <begin position="71"/>
        <end position="171"/>
    </location>
</feature>
<protein>
    <recommendedName>
        <fullName evidence="7">LIM zinc-binding domain-containing protein</fullName>
    </recommendedName>
</protein>
<evidence type="ECO:0000256" key="5">
    <source>
        <dbReference type="PROSITE-ProRule" id="PRU00125"/>
    </source>
</evidence>
<accession>A0A2P6NIW2</accession>
<keyword evidence="4 5" id="KW-0440">LIM domain</keyword>
<dbReference type="Proteomes" id="UP000241769">
    <property type="component" value="Unassembled WGS sequence"/>
</dbReference>
<evidence type="ECO:0000313" key="9">
    <source>
        <dbReference type="Proteomes" id="UP000241769"/>
    </source>
</evidence>
<dbReference type="PROSITE" id="PS50023">
    <property type="entry name" value="LIM_DOMAIN_2"/>
    <property type="match status" value="1"/>
</dbReference>
<feature type="region of interest" description="Disordered" evidence="6">
    <location>
        <begin position="550"/>
        <end position="585"/>
    </location>
</feature>
<dbReference type="PANTHER" id="PTHR24205:SF16">
    <property type="entry name" value="GH01042P-RELATED"/>
    <property type="match status" value="1"/>
</dbReference>
<dbReference type="EMBL" id="MDYQ01000074">
    <property type="protein sequence ID" value="PRP83882.1"/>
    <property type="molecule type" value="Genomic_DNA"/>
</dbReference>
<dbReference type="SMART" id="SM00132">
    <property type="entry name" value="LIM"/>
    <property type="match status" value="2"/>
</dbReference>
<feature type="domain" description="LIM zinc-binding" evidence="7">
    <location>
        <begin position="730"/>
        <end position="793"/>
    </location>
</feature>
<feature type="compositionally biased region" description="Basic and acidic residues" evidence="6">
    <location>
        <begin position="73"/>
        <end position="91"/>
    </location>
</feature>
<feature type="region of interest" description="Disordered" evidence="6">
    <location>
        <begin position="624"/>
        <end position="662"/>
    </location>
</feature>
<evidence type="ECO:0000256" key="6">
    <source>
        <dbReference type="SAM" id="MobiDB-lite"/>
    </source>
</evidence>
<feature type="region of interest" description="Disordered" evidence="6">
    <location>
        <begin position="298"/>
        <end position="330"/>
    </location>
</feature>
<keyword evidence="2" id="KW-0677">Repeat</keyword>
<evidence type="ECO:0000256" key="1">
    <source>
        <dbReference type="ARBA" id="ARBA00022723"/>
    </source>
</evidence>
<dbReference type="GO" id="GO:0003712">
    <property type="term" value="F:transcription coregulator activity"/>
    <property type="evidence" value="ECO:0007669"/>
    <property type="project" value="TreeGrafter"/>
</dbReference>
<feature type="compositionally biased region" description="Basic and acidic residues" evidence="6">
    <location>
        <begin position="123"/>
        <end position="133"/>
    </location>
</feature>
<feature type="compositionally biased region" description="Polar residues" evidence="6">
    <location>
        <begin position="298"/>
        <end position="324"/>
    </location>
</feature>
<reference evidence="8 9" key="1">
    <citation type="journal article" date="2018" name="Genome Biol. Evol.">
        <title>Multiple Roots of Fruiting Body Formation in Amoebozoa.</title>
        <authorList>
            <person name="Hillmann F."/>
            <person name="Forbes G."/>
            <person name="Novohradska S."/>
            <person name="Ferling I."/>
            <person name="Riege K."/>
            <person name="Groth M."/>
            <person name="Westermann M."/>
            <person name="Marz M."/>
            <person name="Spaller T."/>
            <person name="Winckler T."/>
            <person name="Schaap P."/>
            <person name="Glockner G."/>
        </authorList>
    </citation>
    <scope>NUCLEOTIDE SEQUENCE [LARGE SCALE GENOMIC DNA]</scope>
    <source>
        <strain evidence="8 9">Jena</strain>
    </source>
</reference>
<sequence>MVVSDPLRLQPSTSDEWDLPVVQFDLSGFIQPVPSAVYQAEIPKPAVRDKDDFTREIELLDAYLASITNQAEQLKDEDTRELASPHEKKDTPQNIEPSPADVQARGQEEPVPAQEEISQTQKIIDENLERMSEIVRTPTQELRTQHTSDPEPTPNSDAYPDVSSEEEEDVPRDVMYHDEAYTDSEVIPAELERDSGEIQVRWGPSNILEYVGNSSSGEELDPSEMSDDYYATLPLPPPPVDEIVIPVARSSQDIHKSTSKPTTVDSDLTRQMTPKISQVTPKISQVTPKISQVTPKISQISPKTSQVRVTASRSMTPKMSTPKVSTPKMATPKMVTPKVVTPKMVSQQYDTMDYTTGSSVEDMCGAINRHCSRLAAVLRSIHTYTIGGVAAVTATETQIHANKLLRAIESIEQVSSSQEFSDNNLWLKCREQIKQLRWEAEGLMDSMMSLPYSVPAHMPYSVDALQGAIISLQRRRADLVSTLDSITTPAPSERSPIGVGLMQSRGAQSERLPPPSKGEDVRRPISMPPRRLSRAVSAKRNVAAFYEHAKTGLPPTPKKDSQAANNTLAEFRPRPNKEKKKGGLSSVFRTLRKKDNMNTFDYEDKQKNNSTFWTLRGTQALKTEPNYGGSLRTFSRKREEKTPIRDAPALFNSTEKKESHSKMSLSDLRKSNMDSQVMNAPPALISQQSSMDQNSLVVRTHSEMEKQDSRALSRGYGSTVQSASGSDMVAGCGGCGENVDRSDAHAVTSKGQEWHTKCTVCSVCKSPFGDNTIYEGLDGQLFCLEHFYRAFHFCPKCNNMMEGDPQEDAPWNRDQLFIRPFPRTSVDPGVIHLFGRRWHAHCLACNTCDQHLDAQEVSIQIDNVQRGLPSGKQKMRAIRSRAYVNGGQLYCQKHQKHGSNISLQ</sequence>
<evidence type="ECO:0000313" key="8">
    <source>
        <dbReference type="EMBL" id="PRP83882.1"/>
    </source>
</evidence>
<keyword evidence="1 5" id="KW-0479">Metal-binding</keyword>
<dbReference type="OrthoDB" id="10071844at2759"/>
<keyword evidence="3 5" id="KW-0862">Zinc</keyword>
<dbReference type="InParanoid" id="A0A2P6NIW2"/>
<gene>
    <name evidence="8" type="ORF">PROFUN_08913</name>
</gene>